<dbReference type="Proteomes" id="UP000242469">
    <property type="component" value="Unassembled WGS sequence"/>
</dbReference>
<keyword evidence="3" id="KW-0862">Zinc</keyword>
<evidence type="ECO:0000256" key="4">
    <source>
        <dbReference type="PROSITE-ProRule" id="PRU00510"/>
    </source>
</evidence>
<sequence length="118" mass="13651">MSAVLNHHELEGFSEELHELLTSMQEEVRDELHDIEHVRQLLRSIPPGQTELQATLEVAKRLDLEHLRHHLDVIGRCNEALERINRGRYGSCCRCGETIELNRLRADPLTECCLTCQE</sequence>
<evidence type="ECO:0000256" key="1">
    <source>
        <dbReference type="ARBA" id="ARBA00022723"/>
    </source>
</evidence>
<dbReference type="Pfam" id="PF01258">
    <property type="entry name" value="zf-dskA_traR"/>
    <property type="match status" value="1"/>
</dbReference>
<gene>
    <name evidence="6" type="ORF">SAMN02745729_103258</name>
</gene>
<feature type="zinc finger region" description="dksA C4-type" evidence="4">
    <location>
        <begin position="92"/>
        <end position="116"/>
    </location>
</feature>
<dbReference type="AlphaFoldDB" id="A0A1H4BC15"/>
<dbReference type="GO" id="GO:0008270">
    <property type="term" value="F:zinc ion binding"/>
    <property type="evidence" value="ECO:0007669"/>
    <property type="project" value="UniProtKB-KW"/>
</dbReference>
<evidence type="ECO:0000259" key="5">
    <source>
        <dbReference type="Pfam" id="PF01258"/>
    </source>
</evidence>
<dbReference type="Gene3D" id="1.20.120.910">
    <property type="entry name" value="DksA, coiled-coil domain"/>
    <property type="match status" value="1"/>
</dbReference>
<evidence type="ECO:0000256" key="2">
    <source>
        <dbReference type="ARBA" id="ARBA00022771"/>
    </source>
</evidence>
<proteinExistence type="predicted"/>
<dbReference type="PANTHER" id="PTHR33823">
    <property type="entry name" value="RNA POLYMERASE-BINDING TRANSCRIPTION FACTOR DKSA-RELATED"/>
    <property type="match status" value="1"/>
</dbReference>
<dbReference type="PROSITE" id="PS51128">
    <property type="entry name" value="ZF_DKSA_2"/>
    <property type="match status" value="1"/>
</dbReference>
<keyword evidence="1" id="KW-0479">Metal-binding</keyword>
<evidence type="ECO:0000313" key="6">
    <source>
        <dbReference type="EMBL" id="SEA45755.1"/>
    </source>
</evidence>
<dbReference type="SUPFAM" id="SSF57716">
    <property type="entry name" value="Glucocorticoid receptor-like (DNA-binding domain)"/>
    <property type="match status" value="1"/>
</dbReference>
<accession>A0A1H4BC15</accession>
<feature type="domain" description="Zinc finger DksA/TraR C4-type" evidence="5">
    <location>
        <begin position="87"/>
        <end position="118"/>
    </location>
</feature>
<organism evidence="6 7">
    <name type="scientific">Marinobacterium iners DSM 11526</name>
    <dbReference type="NCBI Taxonomy" id="1122198"/>
    <lineage>
        <taxon>Bacteria</taxon>
        <taxon>Pseudomonadati</taxon>
        <taxon>Pseudomonadota</taxon>
        <taxon>Gammaproteobacteria</taxon>
        <taxon>Oceanospirillales</taxon>
        <taxon>Oceanospirillaceae</taxon>
        <taxon>Marinobacterium</taxon>
    </lineage>
</organism>
<dbReference type="PANTHER" id="PTHR33823:SF4">
    <property type="entry name" value="GENERAL STRESS PROTEIN 16O"/>
    <property type="match status" value="1"/>
</dbReference>
<protein>
    <submittedName>
        <fullName evidence="6">Transcriptional regulator, TraR/DksA family</fullName>
    </submittedName>
</protein>
<evidence type="ECO:0000256" key="3">
    <source>
        <dbReference type="ARBA" id="ARBA00022833"/>
    </source>
</evidence>
<dbReference type="RefSeq" id="WP_175527596.1">
    <property type="nucleotide sequence ID" value="NZ_FNRJ01000003.1"/>
</dbReference>
<dbReference type="InterPro" id="IPR037187">
    <property type="entry name" value="DnaK_N"/>
</dbReference>
<dbReference type="STRING" id="1122198.SAMN02745729_103258"/>
<dbReference type="InterPro" id="IPR000962">
    <property type="entry name" value="Znf_DskA_TraR"/>
</dbReference>
<keyword evidence="2" id="KW-0863">Zinc-finger</keyword>
<dbReference type="SUPFAM" id="SSF109635">
    <property type="entry name" value="DnaK suppressor protein DksA, alpha-hairpin domain"/>
    <property type="match status" value="1"/>
</dbReference>
<keyword evidence="7" id="KW-1185">Reference proteome</keyword>
<name>A0A1H4BC15_9GAMM</name>
<dbReference type="EMBL" id="FNRJ01000003">
    <property type="protein sequence ID" value="SEA45755.1"/>
    <property type="molecule type" value="Genomic_DNA"/>
</dbReference>
<evidence type="ECO:0000313" key="7">
    <source>
        <dbReference type="Proteomes" id="UP000242469"/>
    </source>
</evidence>
<reference evidence="7" key="1">
    <citation type="submission" date="2016-10" db="EMBL/GenBank/DDBJ databases">
        <authorList>
            <person name="Varghese N."/>
            <person name="Submissions S."/>
        </authorList>
    </citation>
    <scope>NUCLEOTIDE SEQUENCE [LARGE SCALE GENOMIC DNA]</scope>
    <source>
        <strain evidence="7">DSM 11526</strain>
    </source>
</reference>